<evidence type="ECO:0000313" key="11">
    <source>
        <dbReference type="Proteomes" id="UP000085678"/>
    </source>
</evidence>
<dbReference type="Pfam" id="PF08320">
    <property type="entry name" value="PIG-X"/>
    <property type="match status" value="1"/>
</dbReference>
<evidence type="ECO:0000256" key="2">
    <source>
        <dbReference type="ARBA" id="ARBA00004687"/>
    </source>
</evidence>
<name>A0A1S3INU1_LINAN</name>
<dbReference type="OrthoDB" id="5546453at2759"/>
<evidence type="ECO:0000256" key="10">
    <source>
        <dbReference type="RuleBase" id="RU366056"/>
    </source>
</evidence>
<organism evidence="11 12">
    <name type="scientific">Lingula anatina</name>
    <name type="common">Brachiopod</name>
    <name type="synonym">Lingula unguis</name>
    <dbReference type="NCBI Taxonomy" id="7574"/>
    <lineage>
        <taxon>Eukaryota</taxon>
        <taxon>Metazoa</taxon>
        <taxon>Spiralia</taxon>
        <taxon>Lophotrochozoa</taxon>
        <taxon>Brachiopoda</taxon>
        <taxon>Linguliformea</taxon>
        <taxon>Lingulata</taxon>
        <taxon>Lingulida</taxon>
        <taxon>Linguloidea</taxon>
        <taxon>Lingulidae</taxon>
        <taxon>Lingula</taxon>
    </lineage>
</organism>
<reference evidence="12" key="1">
    <citation type="submission" date="2025-08" db="UniProtKB">
        <authorList>
            <consortium name="RefSeq"/>
        </authorList>
    </citation>
    <scope>IDENTIFICATION</scope>
    <source>
        <tissue evidence="12">Gonads</tissue>
    </source>
</reference>
<evidence type="ECO:0000256" key="4">
    <source>
        <dbReference type="ARBA" id="ARBA00022502"/>
    </source>
</evidence>
<evidence type="ECO:0000256" key="7">
    <source>
        <dbReference type="ARBA" id="ARBA00022989"/>
    </source>
</evidence>
<dbReference type="PANTHER" id="PTHR28650:SF1">
    <property type="entry name" value="PHOSPHATIDYLINOSITOL-GLYCAN BIOSYNTHESIS CLASS X PROTEIN"/>
    <property type="match status" value="1"/>
</dbReference>
<evidence type="ECO:0000256" key="9">
    <source>
        <dbReference type="ARBA" id="ARBA00023180"/>
    </source>
</evidence>
<keyword evidence="11" id="KW-1185">Reference proteome</keyword>
<evidence type="ECO:0000256" key="6">
    <source>
        <dbReference type="ARBA" id="ARBA00022824"/>
    </source>
</evidence>
<evidence type="ECO:0000256" key="8">
    <source>
        <dbReference type="ARBA" id="ARBA00023136"/>
    </source>
</evidence>
<keyword evidence="7 10" id="KW-1133">Transmembrane helix</keyword>
<dbReference type="InParanoid" id="A0A1S3INU1"/>
<dbReference type="RefSeq" id="XP_013399204.1">
    <property type="nucleotide sequence ID" value="XM_013543750.1"/>
</dbReference>
<dbReference type="GO" id="GO:0005789">
    <property type="term" value="C:endoplasmic reticulum membrane"/>
    <property type="evidence" value="ECO:0007669"/>
    <property type="project" value="UniProtKB-SubCell"/>
</dbReference>
<evidence type="ECO:0000313" key="12">
    <source>
        <dbReference type="RefSeq" id="XP_013399204.1"/>
    </source>
</evidence>
<comment type="similarity">
    <text evidence="3 10">Belongs to the PIGX family.</text>
</comment>
<dbReference type="SMART" id="SM00780">
    <property type="entry name" value="PIG-X"/>
    <property type="match status" value="1"/>
</dbReference>
<dbReference type="KEGG" id="lak:106165537"/>
<dbReference type="GeneID" id="106165537"/>
<evidence type="ECO:0000256" key="1">
    <source>
        <dbReference type="ARBA" id="ARBA00004389"/>
    </source>
</evidence>
<protein>
    <recommendedName>
        <fullName evidence="10">Phosphatidylinositol-glycan biosynthesis class X protein</fullName>
    </recommendedName>
</protein>
<keyword evidence="4 10" id="KW-0337">GPI-anchor biosynthesis</keyword>
<keyword evidence="5 10" id="KW-0812">Transmembrane</keyword>
<dbReference type="AlphaFoldDB" id="A0A1S3INU1"/>
<keyword evidence="6 10" id="KW-0256">Endoplasmic reticulum</keyword>
<dbReference type="UniPathway" id="UPA00196"/>
<dbReference type="InterPro" id="IPR013233">
    <property type="entry name" value="PIG-X/PBN1"/>
</dbReference>
<evidence type="ECO:0000256" key="3">
    <source>
        <dbReference type="ARBA" id="ARBA00010345"/>
    </source>
</evidence>
<dbReference type="GO" id="GO:0006506">
    <property type="term" value="P:GPI anchor biosynthetic process"/>
    <property type="evidence" value="ECO:0007669"/>
    <property type="project" value="UniProtKB-UniPathway"/>
</dbReference>
<comment type="pathway">
    <text evidence="2 10">Glycolipid biosynthesis; glycosylphosphatidylinositol-anchor biosynthesis.</text>
</comment>
<feature type="transmembrane region" description="Helical" evidence="10">
    <location>
        <begin position="224"/>
        <end position="246"/>
    </location>
</feature>
<evidence type="ECO:0000256" key="5">
    <source>
        <dbReference type="ARBA" id="ARBA00022692"/>
    </source>
</evidence>
<keyword evidence="9" id="KW-0325">Glycoprotein</keyword>
<comment type="subcellular location">
    <subcellularLocation>
        <location evidence="1 10">Endoplasmic reticulum membrane</location>
        <topology evidence="1 10">Single-pass membrane protein</topology>
    </subcellularLocation>
</comment>
<gene>
    <name evidence="12" type="primary">LOC106165537</name>
</gene>
<keyword evidence="8 10" id="KW-0472">Membrane</keyword>
<dbReference type="InterPro" id="IPR040039">
    <property type="entry name" value="PIGX"/>
</dbReference>
<dbReference type="PANTHER" id="PTHR28650">
    <property type="entry name" value="PHOSPHATIDYLINOSITOL-GLYCAN BIOSYNTHESIS CLASS X PROTEIN"/>
    <property type="match status" value="1"/>
</dbReference>
<accession>A0A1S3INU1</accession>
<dbReference type="STRING" id="7574.A0A1S3INU1"/>
<sequence length="257" mass="28897">MMILRPPVASLASVGVVFKASLIAAFLIISSKTATSPTVDAVDFVRFSRKAGFHRDLVTEVRLHKKDVEINFSECHLVLTEVLPQGLYVDLDQIHSIGNNTLQKVESLEPIDTEKPAHESPNHVIRVHTNIRQVSPGVFSASVILPVHLRYHRPSETRETDHALVHIKHPRMQLECESDIDPDNKEQRNGTPKSKSNFLREVQFKSAADHVEFKVPVGQKCDSVMVATVTLCSTVFGCLYLIYTLLDNKKEHFKKTN</sequence>
<dbReference type="Proteomes" id="UP000085678">
    <property type="component" value="Unplaced"/>
</dbReference>
<proteinExistence type="inferred from homology"/>
<comment type="function">
    <text evidence="10">Stabilizing subunit of the glycosylphosphatidylinositol-mannosyltransferase I complex which catalyzes the transfer of the first mannose, via an alpha-1,4 bond from a dolichol-phosphate-mannose (Dol-P-Man) to the glucosaminyl acyl phosphatidylinositol (GlcN-(acyl)PI) intermediate to generate alpha-D-Man-(1-&gt;4)-alpha-D-GlcN-(1-&gt;6)-(1-radyl,2-acyl-sn-glycero-3-phospho)-2-acyl-inositol and participates in the sixth step of the glycosylphosphatidylinositol-anchor biosynthesis. Probably acts by stabilizing the mannosyltransferase PIGM.</text>
</comment>